<reference evidence="1 2" key="1">
    <citation type="submission" date="2016-10" db="EMBL/GenBank/DDBJ databases">
        <authorList>
            <person name="de Groot N.N."/>
        </authorList>
    </citation>
    <scope>NUCLEOTIDE SEQUENCE [LARGE SCALE GENOMIC DNA]</scope>
    <source>
        <strain evidence="1 2">DSM 5885</strain>
    </source>
</reference>
<dbReference type="AlphaFoldDB" id="A0A1G7VP82"/>
<dbReference type="OrthoDB" id="73001at2"/>
<dbReference type="STRING" id="83767.SAMN05660652_00254"/>
<organism evidence="1 2">
    <name type="scientific">Propionivibrio dicarboxylicus</name>
    <dbReference type="NCBI Taxonomy" id="83767"/>
    <lineage>
        <taxon>Bacteria</taxon>
        <taxon>Pseudomonadati</taxon>
        <taxon>Pseudomonadota</taxon>
        <taxon>Betaproteobacteria</taxon>
        <taxon>Rhodocyclales</taxon>
        <taxon>Rhodocyclaceae</taxon>
        <taxon>Propionivibrio</taxon>
    </lineage>
</organism>
<evidence type="ECO:0000313" key="2">
    <source>
        <dbReference type="Proteomes" id="UP000198607"/>
    </source>
</evidence>
<accession>A0A1G7VP82</accession>
<sequence>MSNKHLHLLQAIYHEPPSANIHWREIESLLLHLGASVESAHGARFRVLLNRMELFVHQPHNNSTCPKQEIKQIREFLARAGVTLSSYEARQKTA</sequence>
<dbReference type="Proteomes" id="UP000198607">
    <property type="component" value="Unassembled WGS sequence"/>
</dbReference>
<keyword evidence="2" id="KW-1185">Reference proteome</keyword>
<dbReference type="RefSeq" id="WP_091932250.1">
    <property type="nucleotide sequence ID" value="NZ_FNCY01000001.1"/>
</dbReference>
<dbReference type="GO" id="GO:0003729">
    <property type="term" value="F:mRNA binding"/>
    <property type="evidence" value="ECO:0007669"/>
    <property type="project" value="InterPro"/>
</dbReference>
<evidence type="ECO:0000313" key="1">
    <source>
        <dbReference type="EMBL" id="SDG61534.1"/>
    </source>
</evidence>
<protein>
    <submittedName>
        <fullName evidence="1">HicA toxin of toxin-antitoxin</fullName>
    </submittedName>
</protein>
<dbReference type="EMBL" id="FNCY01000001">
    <property type="protein sequence ID" value="SDG61534.1"/>
    <property type="molecule type" value="Genomic_DNA"/>
</dbReference>
<name>A0A1G7VP82_9RHOO</name>
<gene>
    <name evidence="1" type="ORF">SAMN05660652_00254</name>
</gene>
<proteinExistence type="predicted"/>